<accession>A0ABM1RYG7</accession>
<dbReference type="PROSITE" id="PS50041">
    <property type="entry name" value="C_TYPE_LECTIN_2"/>
    <property type="match status" value="2"/>
</dbReference>
<reference evidence="4" key="1">
    <citation type="submission" date="2025-08" db="UniProtKB">
        <authorList>
            <consortium name="RefSeq"/>
        </authorList>
    </citation>
    <scope>IDENTIFICATION</scope>
    <source>
        <tissue evidence="4">Muscle</tissue>
    </source>
</reference>
<dbReference type="InterPro" id="IPR016186">
    <property type="entry name" value="C-type_lectin-like/link_sf"/>
</dbReference>
<dbReference type="InterPro" id="IPR018378">
    <property type="entry name" value="C-type_lectin_CS"/>
</dbReference>
<feature type="non-terminal residue" evidence="4">
    <location>
        <position position="1"/>
    </location>
</feature>
<protein>
    <submittedName>
        <fullName evidence="4">Macrophage mannose receptor 1-like</fullName>
    </submittedName>
</protein>
<dbReference type="PROSITE" id="PS00615">
    <property type="entry name" value="C_TYPE_LECTIN_1"/>
    <property type="match status" value="1"/>
</dbReference>
<dbReference type="CDD" id="cd00037">
    <property type="entry name" value="CLECT"/>
    <property type="match status" value="2"/>
</dbReference>
<proteinExistence type="predicted"/>
<dbReference type="Gene3D" id="3.10.100.10">
    <property type="entry name" value="Mannose-Binding Protein A, subunit A"/>
    <property type="match status" value="2"/>
</dbReference>
<dbReference type="SUPFAM" id="SSF56436">
    <property type="entry name" value="C-type lectin-like"/>
    <property type="match status" value="2"/>
</dbReference>
<evidence type="ECO:0000256" key="1">
    <source>
        <dbReference type="ARBA" id="ARBA00023157"/>
    </source>
</evidence>
<keyword evidence="3" id="KW-1185">Reference proteome</keyword>
<feature type="domain" description="C-type lectin" evidence="2">
    <location>
        <begin position="1"/>
        <end position="127"/>
    </location>
</feature>
<keyword evidence="1" id="KW-1015">Disulfide bond</keyword>
<dbReference type="Pfam" id="PF00059">
    <property type="entry name" value="Lectin_C"/>
    <property type="match status" value="2"/>
</dbReference>
<organism evidence="3 4">
    <name type="scientific">Limulus polyphemus</name>
    <name type="common">Atlantic horseshoe crab</name>
    <dbReference type="NCBI Taxonomy" id="6850"/>
    <lineage>
        <taxon>Eukaryota</taxon>
        <taxon>Metazoa</taxon>
        <taxon>Ecdysozoa</taxon>
        <taxon>Arthropoda</taxon>
        <taxon>Chelicerata</taxon>
        <taxon>Merostomata</taxon>
        <taxon>Xiphosura</taxon>
        <taxon>Limulidae</taxon>
        <taxon>Limulus</taxon>
    </lineage>
</organism>
<gene>
    <name evidence="4" type="primary">LOC111083956</name>
</gene>
<dbReference type="GeneID" id="111083956"/>
<dbReference type="Proteomes" id="UP000694941">
    <property type="component" value="Unplaced"/>
</dbReference>
<dbReference type="InterPro" id="IPR050111">
    <property type="entry name" value="C-type_lectin/snaclec_domain"/>
</dbReference>
<sequence>QSSKCFKFFGVKDENKLAWTDARDACKKVGTNGDLASVSSEIEQLLLSTMLTNKRFNVWIGLSRLSSTGLLTRTFGWTDNTRIFYVNWAPGSPSSFWKRCVTMLGSPVRAGRWIDSSCSEKQGYVCQQPKDKKLPEQDINYNCNGSLTNYVSYDNGCYQVFDELNSKKTWKDAEDYCRKVKGHLASVMNPYEQAFLHLLLKKSRSKVWIGFGSKIVSFHL</sequence>
<name>A0ABM1RYG7_LIMPO</name>
<evidence type="ECO:0000313" key="4">
    <source>
        <dbReference type="RefSeq" id="XP_022236422.1"/>
    </source>
</evidence>
<dbReference type="PANTHER" id="PTHR22803">
    <property type="entry name" value="MANNOSE, PHOSPHOLIPASE, LECTIN RECEPTOR RELATED"/>
    <property type="match status" value="1"/>
</dbReference>
<dbReference type="RefSeq" id="XP_022236422.1">
    <property type="nucleotide sequence ID" value="XM_022380714.1"/>
</dbReference>
<evidence type="ECO:0000313" key="3">
    <source>
        <dbReference type="Proteomes" id="UP000694941"/>
    </source>
</evidence>
<feature type="domain" description="C-type lectin" evidence="2">
    <location>
        <begin position="153"/>
        <end position="211"/>
    </location>
</feature>
<dbReference type="SMART" id="SM00034">
    <property type="entry name" value="CLECT"/>
    <property type="match status" value="1"/>
</dbReference>
<dbReference type="InterPro" id="IPR001304">
    <property type="entry name" value="C-type_lectin-like"/>
</dbReference>
<evidence type="ECO:0000259" key="2">
    <source>
        <dbReference type="PROSITE" id="PS50041"/>
    </source>
</evidence>
<dbReference type="InterPro" id="IPR016187">
    <property type="entry name" value="CTDL_fold"/>
</dbReference>